<dbReference type="Gene3D" id="3.40.30.10">
    <property type="entry name" value="Glutaredoxin"/>
    <property type="match status" value="1"/>
</dbReference>
<dbReference type="EMBL" id="BSOH01000011">
    <property type="protein sequence ID" value="GLR17406.1"/>
    <property type="molecule type" value="Genomic_DNA"/>
</dbReference>
<keyword evidence="3" id="KW-0479">Metal-binding</keyword>
<keyword evidence="7" id="KW-1185">Reference proteome</keyword>
<feature type="binding site" evidence="3">
    <location>
        <position position="79"/>
    </location>
    <ligand>
        <name>Cu cation</name>
        <dbReference type="ChEBI" id="CHEBI:23378"/>
    </ligand>
</feature>
<evidence type="ECO:0000259" key="5">
    <source>
        <dbReference type="PROSITE" id="PS51352"/>
    </source>
</evidence>
<dbReference type="InterPro" id="IPR003782">
    <property type="entry name" value="SCO1/SenC"/>
</dbReference>
<name>A0AA37SRF4_9BACT</name>
<reference evidence="6" key="2">
    <citation type="submission" date="2023-01" db="EMBL/GenBank/DDBJ databases">
        <title>Draft genome sequence of Portibacter lacus strain NBRC 108769.</title>
        <authorList>
            <person name="Sun Q."/>
            <person name="Mori K."/>
        </authorList>
    </citation>
    <scope>NUCLEOTIDE SEQUENCE</scope>
    <source>
        <strain evidence="6">NBRC 108769</strain>
    </source>
</reference>
<evidence type="ECO:0000313" key="7">
    <source>
        <dbReference type="Proteomes" id="UP001156666"/>
    </source>
</evidence>
<accession>A0AA37SRF4</accession>
<protein>
    <submittedName>
        <fullName evidence="6">Photosynthetic protein synthase II</fullName>
    </submittedName>
</protein>
<dbReference type="RefSeq" id="WP_235294115.1">
    <property type="nucleotide sequence ID" value="NZ_BSOH01000011.1"/>
</dbReference>
<evidence type="ECO:0000313" key="6">
    <source>
        <dbReference type="EMBL" id="GLR17406.1"/>
    </source>
</evidence>
<comment type="similarity">
    <text evidence="1">Belongs to the SCO1/2 family.</text>
</comment>
<feature type="disulfide bond" description="Redox-active" evidence="4">
    <location>
        <begin position="79"/>
        <end position="83"/>
    </location>
</feature>
<dbReference type="PANTHER" id="PTHR12151:SF25">
    <property type="entry name" value="LINALOOL DEHYDRATASE_ISOMERASE DOMAIN-CONTAINING PROTEIN"/>
    <property type="match status" value="1"/>
</dbReference>
<comment type="caution">
    <text evidence="6">The sequence shown here is derived from an EMBL/GenBank/DDBJ whole genome shotgun (WGS) entry which is preliminary data.</text>
</comment>
<organism evidence="6 7">
    <name type="scientific">Portibacter lacus</name>
    <dbReference type="NCBI Taxonomy" id="1099794"/>
    <lineage>
        <taxon>Bacteria</taxon>
        <taxon>Pseudomonadati</taxon>
        <taxon>Bacteroidota</taxon>
        <taxon>Saprospiria</taxon>
        <taxon>Saprospirales</taxon>
        <taxon>Haliscomenobacteraceae</taxon>
        <taxon>Portibacter</taxon>
    </lineage>
</organism>
<reference evidence="6" key="1">
    <citation type="journal article" date="2014" name="Int. J. Syst. Evol. Microbiol.">
        <title>Complete genome sequence of Corynebacterium casei LMG S-19264T (=DSM 44701T), isolated from a smear-ripened cheese.</title>
        <authorList>
            <consortium name="US DOE Joint Genome Institute (JGI-PGF)"/>
            <person name="Walter F."/>
            <person name="Albersmeier A."/>
            <person name="Kalinowski J."/>
            <person name="Ruckert C."/>
        </authorList>
    </citation>
    <scope>NUCLEOTIDE SEQUENCE</scope>
    <source>
        <strain evidence="6">NBRC 108769</strain>
    </source>
</reference>
<gene>
    <name evidence="6" type="primary">ypmQ</name>
    <name evidence="6" type="ORF">GCM10007940_20210</name>
</gene>
<dbReference type="PANTHER" id="PTHR12151">
    <property type="entry name" value="ELECTRON TRANSPORT PROTIN SCO1/SENC FAMILY MEMBER"/>
    <property type="match status" value="1"/>
</dbReference>
<dbReference type="PROSITE" id="PS51352">
    <property type="entry name" value="THIOREDOXIN_2"/>
    <property type="match status" value="1"/>
</dbReference>
<dbReference type="InterPro" id="IPR036249">
    <property type="entry name" value="Thioredoxin-like_sf"/>
</dbReference>
<sequence length="207" mass="23369">MHKNTLTIKGLLGILLIFLFASCENDQPLPILGEKEVIDGVEVAHSIPDFSFLNQDSIVVTNEDLNSGIYVADFFFTHCPSICPLVTKEMLRIHDEFKNENVKLVSFTMDPKRDTPAQLKNYSSKLEVEAPKWHFLTGDKDKLHDIATDYFSVVIEDGDAPGGFNHTGKLLLIDKNRHIRAFCEGTDSEDVDDFILDIKKLLAENEE</sequence>
<keyword evidence="4" id="KW-1015">Disulfide bond</keyword>
<dbReference type="Pfam" id="PF02630">
    <property type="entry name" value="SCO1-SenC"/>
    <property type="match status" value="1"/>
</dbReference>
<dbReference type="SUPFAM" id="SSF52833">
    <property type="entry name" value="Thioredoxin-like"/>
    <property type="match status" value="1"/>
</dbReference>
<feature type="domain" description="Thioredoxin" evidence="5">
    <location>
        <begin position="41"/>
        <end position="203"/>
    </location>
</feature>
<feature type="binding site" evidence="3">
    <location>
        <position position="166"/>
    </location>
    <ligand>
        <name>Cu cation</name>
        <dbReference type="ChEBI" id="CHEBI:23378"/>
    </ligand>
</feature>
<keyword evidence="2 3" id="KW-0186">Copper</keyword>
<dbReference type="GO" id="GO:0046872">
    <property type="term" value="F:metal ion binding"/>
    <property type="evidence" value="ECO:0007669"/>
    <property type="project" value="UniProtKB-KW"/>
</dbReference>
<proteinExistence type="inferred from homology"/>
<evidence type="ECO:0000256" key="4">
    <source>
        <dbReference type="PIRSR" id="PIRSR603782-2"/>
    </source>
</evidence>
<evidence type="ECO:0000256" key="1">
    <source>
        <dbReference type="ARBA" id="ARBA00010996"/>
    </source>
</evidence>
<dbReference type="Proteomes" id="UP001156666">
    <property type="component" value="Unassembled WGS sequence"/>
</dbReference>
<dbReference type="InterPro" id="IPR013766">
    <property type="entry name" value="Thioredoxin_domain"/>
</dbReference>
<feature type="binding site" evidence="3">
    <location>
        <position position="83"/>
    </location>
    <ligand>
        <name>Cu cation</name>
        <dbReference type="ChEBI" id="CHEBI:23378"/>
    </ligand>
</feature>
<evidence type="ECO:0000256" key="2">
    <source>
        <dbReference type="ARBA" id="ARBA00023008"/>
    </source>
</evidence>
<dbReference type="CDD" id="cd02968">
    <property type="entry name" value="SCO"/>
    <property type="match status" value="1"/>
</dbReference>
<dbReference type="AlphaFoldDB" id="A0AA37SRF4"/>
<evidence type="ECO:0000256" key="3">
    <source>
        <dbReference type="PIRSR" id="PIRSR603782-1"/>
    </source>
</evidence>
<dbReference type="PROSITE" id="PS51257">
    <property type="entry name" value="PROKAR_LIPOPROTEIN"/>
    <property type="match status" value="1"/>
</dbReference>